<keyword evidence="4" id="KW-1185">Reference proteome</keyword>
<feature type="transmembrane region" description="Helical" evidence="2">
    <location>
        <begin position="329"/>
        <end position="349"/>
    </location>
</feature>
<keyword evidence="2" id="KW-1133">Transmembrane helix</keyword>
<evidence type="ECO:0000256" key="2">
    <source>
        <dbReference type="SAM" id="Phobius"/>
    </source>
</evidence>
<evidence type="ECO:0000313" key="3">
    <source>
        <dbReference type="EMBL" id="KAH3880024.1"/>
    </source>
</evidence>
<proteinExistence type="predicted"/>
<evidence type="ECO:0000313" key="4">
    <source>
        <dbReference type="Proteomes" id="UP000828390"/>
    </source>
</evidence>
<protein>
    <submittedName>
        <fullName evidence="3">Uncharacterized protein</fullName>
    </submittedName>
</protein>
<dbReference type="Proteomes" id="UP000828390">
    <property type="component" value="Unassembled WGS sequence"/>
</dbReference>
<reference evidence="3" key="1">
    <citation type="journal article" date="2019" name="bioRxiv">
        <title>The Genome of the Zebra Mussel, Dreissena polymorpha: A Resource for Invasive Species Research.</title>
        <authorList>
            <person name="McCartney M.A."/>
            <person name="Auch B."/>
            <person name="Kono T."/>
            <person name="Mallez S."/>
            <person name="Zhang Y."/>
            <person name="Obille A."/>
            <person name="Becker A."/>
            <person name="Abrahante J.E."/>
            <person name="Garbe J."/>
            <person name="Badalamenti J.P."/>
            <person name="Herman A."/>
            <person name="Mangelson H."/>
            <person name="Liachko I."/>
            <person name="Sullivan S."/>
            <person name="Sone E.D."/>
            <person name="Koren S."/>
            <person name="Silverstein K.A.T."/>
            <person name="Beckman K.B."/>
            <person name="Gohl D.M."/>
        </authorList>
    </citation>
    <scope>NUCLEOTIDE SEQUENCE</scope>
    <source>
        <strain evidence="3">Duluth1</strain>
        <tissue evidence="3">Whole animal</tissue>
    </source>
</reference>
<dbReference type="EMBL" id="JAIWYP010000001">
    <property type="protein sequence ID" value="KAH3880024.1"/>
    <property type="molecule type" value="Genomic_DNA"/>
</dbReference>
<reference evidence="3" key="2">
    <citation type="submission" date="2020-11" db="EMBL/GenBank/DDBJ databases">
        <authorList>
            <person name="McCartney M.A."/>
            <person name="Auch B."/>
            <person name="Kono T."/>
            <person name="Mallez S."/>
            <person name="Becker A."/>
            <person name="Gohl D.M."/>
            <person name="Silverstein K.A.T."/>
            <person name="Koren S."/>
            <person name="Bechman K.B."/>
            <person name="Herman A."/>
            <person name="Abrahante J.E."/>
            <person name="Garbe J."/>
        </authorList>
    </citation>
    <scope>NUCLEOTIDE SEQUENCE</scope>
    <source>
        <strain evidence="3">Duluth1</strain>
        <tissue evidence="3">Whole animal</tissue>
    </source>
</reference>
<comment type="caution">
    <text evidence="3">The sequence shown here is derived from an EMBL/GenBank/DDBJ whole genome shotgun (WGS) entry which is preliminary data.</text>
</comment>
<evidence type="ECO:0000256" key="1">
    <source>
        <dbReference type="SAM" id="MobiDB-lite"/>
    </source>
</evidence>
<name>A0A9D4MQA7_DREPO</name>
<organism evidence="3 4">
    <name type="scientific">Dreissena polymorpha</name>
    <name type="common">Zebra mussel</name>
    <name type="synonym">Mytilus polymorpha</name>
    <dbReference type="NCBI Taxonomy" id="45954"/>
    <lineage>
        <taxon>Eukaryota</taxon>
        <taxon>Metazoa</taxon>
        <taxon>Spiralia</taxon>
        <taxon>Lophotrochozoa</taxon>
        <taxon>Mollusca</taxon>
        <taxon>Bivalvia</taxon>
        <taxon>Autobranchia</taxon>
        <taxon>Heteroconchia</taxon>
        <taxon>Euheterodonta</taxon>
        <taxon>Imparidentia</taxon>
        <taxon>Neoheterodontei</taxon>
        <taxon>Myida</taxon>
        <taxon>Dreissenoidea</taxon>
        <taxon>Dreissenidae</taxon>
        <taxon>Dreissena</taxon>
    </lineage>
</organism>
<feature type="region of interest" description="Disordered" evidence="1">
    <location>
        <begin position="1"/>
        <end position="30"/>
    </location>
</feature>
<gene>
    <name evidence="3" type="ORF">DPMN_003936</name>
</gene>
<sequence length="362" mass="38697">MASDKFQGSYHASGGTSPATHGDGGPGSIYTMSDTNGEKLVCDNANGQKDFYTTLNETQLKLNFDQVNIFNYAKVQVVKDGLRRELNILKVNGDGTGLVRIQNNQLGTLERNTVDTKANSKLRVNIELHKGGEFILSETVTILGLGDVAFDLDGIMRGVSNMYLGPSRKMNIGSNAKIVTFTATNLDAIKYVTLGTLQLEPGSTVEYSANTGALMRANTINLKFSAKMYADYFNITSTNMDLELESGLSCSSTDRASSDQMDITQGSGKVGNGYKGGAAHGGVGGGTVDNSNQPVAGGSYNSLYWPMLAGSRGTYDASTGQKYGGRGGGWIHLRLGNLFIFFSLFPLILSFRNTIKTGQTVT</sequence>
<keyword evidence="2" id="KW-0812">Transmembrane</keyword>
<dbReference type="AlphaFoldDB" id="A0A9D4MQA7"/>
<keyword evidence="2" id="KW-0472">Membrane</keyword>
<accession>A0A9D4MQA7</accession>